<reference evidence="3" key="1">
    <citation type="submission" date="2011-02" db="EMBL/GenBank/DDBJ databases">
        <title>The complete genome of Planctomyces brasiliensis DSM 5305.</title>
        <authorList>
            <person name="Lucas S."/>
            <person name="Copeland A."/>
            <person name="Lapidus A."/>
            <person name="Bruce D."/>
            <person name="Goodwin L."/>
            <person name="Pitluck S."/>
            <person name="Kyrpides N."/>
            <person name="Mavromatis K."/>
            <person name="Pagani I."/>
            <person name="Ivanova N."/>
            <person name="Ovchinnikova G."/>
            <person name="Lu M."/>
            <person name="Detter J.C."/>
            <person name="Han C."/>
            <person name="Land M."/>
            <person name="Hauser L."/>
            <person name="Markowitz V."/>
            <person name="Cheng J.-F."/>
            <person name="Hugenholtz P."/>
            <person name="Woyke T."/>
            <person name="Wu D."/>
            <person name="Tindall B."/>
            <person name="Pomrenke H.G."/>
            <person name="Brambilla E."/>
            <person name="Klenk H.-P."/>
            <person name="Eisen J.A."/>
        </authorList>
    </citation>
    <scope>NUCLEOTIDE SEQUENCE [LARGE SCALE GENOMIC DNA]</scope>
    <source>
        <strain evidence="3">ATCC 49424 / DSM 5305 / JCM 21570 / NBRC 103401 / IFAM 1448</strain>
    </source>
</reference>
<dbReference type="EMBL" id="CP002546">
    <property type="protein sequence ID" value="ADY57969.1"/>
    <property type="molecule type" value="Genomic_DNA"/>
</dbReference>
<dbReference type="Gene3D" id="2.30.30.30">
    <property type="match status" value="1"/>
</dbReference>
<proteinExistence type="predicted"/>
<evidence type="ECO:0000313" key="3">
    <source>
        <dbReference type="Proteomes" id="UP000006860"/>
    </source>
</evidence>
<feature type="domain" description="KOW" evidence="1">
    <location>
        <begin position="4"/>
        <end position="31"/>
    </location>
</feature>
<dbReference type="AlphaFoldDB" id="F0SQJ4"/>
<gene>
    <name evidence="2" type="ordered locus">Plabr_0340</name>
</gene>
<dbReference type="eggNOG" id="COG5164">
    <property type="taxonomic scope" value="Bacteria"/>
</dbReference>
<dbReference type="Pfam" id="PF00467">
    <property type="entry name" value="KOW"/>
    <property type="match status" value="1"/>
</dbReference>
<name>F0SQJ4_RUBBR</name>
<dbReference type="KEGG" id="pbs:Plabr_0340"/>
<dbReference type="InterPro" id="IPR014722">
    <property type="entry name" value="Rib_uL2_dom2"/>
</dbReference>
<organism evidence="2 3">
    <name type="scientific">Rubinisphaera brasiliensis (strain ATCC 49424 / DSM 5305 / JCM 21570 / IAM 15109 / NBRC 103401 / IFAM 1448)</name>
    <name type="common">Planctomyces brasiliensis</name>
    <dbReference type="NCBI Taxonomy" id="756272"/>
    <lineage>
        <taxon>Bacteria</taxon>
        <taxon>Pseudomonadati</taxon>
        <taxon>Planctomycetota</taxon>
        <taxon>Planctomycetia</taxon>
        <taxon>Planctomycetales</taxon>
        <taxon>Planctomycetaceae</taxon>
        <taxon>Rubinisphaera</taxon>
    </lineage>
</organism>
<dbReference type="SUPFAM" id="SSF50104">
    <property type="entry name" value="Translation proteins SH3-like domain"/>
    <property type="match status" value="1"/>
</dbReference>
<sequence>MRTGDKIRIKAGPHKGKRGLIEDAVENTLTVRLDNQNTIVTLMEHDVTNYSLAARKAWERMPHRRVGRPAGATSSDRISVTLRIDRNLWASFTEAESKGLIANRTHVVNMWFAEKLAEINKQECE</sequence>
<dbReference type="InterPro" id="IPR008991">
    <property type="entry name" value="Translation_prot_SH3-like_sf"/>
</dbReference>
<protein>
    <recommendedName>
        <fullName evidence="1">KOW domain-containing protein</fullName>
    </recommendedName>
</protein>
<dbReference type="Proteomes" id="UP000006860">
    <property type="component" value="Chromosome"/>
</dbReference>
<keyword evidence="3" id="KW-1185">Reference proteome</keyword>
<dbReference type="HOGENOM" id="CLU_2059196_0_0_0"/>
<evidence type="ECO:0000313" key="2">
    <source>
        <dbReference type="EMBL" id="ADY57969.1"/>
    </source>
</evidence>
<evidence type="ECO:0000259" key="1">
    <source>
        <dbReference type="Pfam" id="PF00467"/>
    </source>
</evidence>
<dbReference type="InterPro" id="IPR005824">
    <property type="entry name" value="KOW"/>
</dbReference>
<accession>F0SQJ4</accession>
<dbReference type="STRING" id="756272.Plabr_0340"/>